<gene>
    <name evidence="11" type="ORF">PNBC_18300</name>
</gene>
<dbReference type="GO" id="GO:0005829">
    <property type="term" value="C:cytosol"/>
    <property type="evidence" value="ECO:0007669"/>
    <property type="project" value="TreeGrafter"/>
</dbReference>
<comment type="subcellular location">
    <subcellularLocation>
        <location evidence="1">Cytoplasm</location>
    </subcellularLocation>
</comment>
<accession>A0A167BCF0</accession>
<dbReference type="InterPro" id="IPR036388">
    <property type="entry name" value="WH-like_DNA-bd_sf"/>
</dbReference>
<dbReference type="Proteomes" id="UP000077134">
    <property type="component" value="Unassembled WGS sequence"/>
</dbReference>
<dbReference type="FunFam" id="1.10.10.10:FF:000018">
    <property type="entry name" value="DNA-binding response regulator ResD"/>
    <property type="match status" value="1"/>
</dbReference>
<dbReference type="Gene3D" id="1.10.10.10">
    <property type="entry name" value="Winged helix-like DNA-binding domain superfamily/Winged helix DNA-binding domain"/>
    <property type="match status" value="1"/>
</dbReference>
<evidence type="ECO:0000259" key="9">
    <source>
        <dbReference type="PROSITE" id="PS50110"/>
    </source>
</evidence>
<dbReference type="Pfam" id="PF00486">
    <property type="entry name" value="Trans_reg_C"/>
    <property type="match status" value="1"/>
</dbReference>
<proteinExistence type="predicted"/>
<evidence type="ECO:0000256" key="5">
    <source>
        <dbReference type="ARBA" id="ARBA00023125"/>
    </source>
</evidence>
<dbReference type="SUPFAM" id="SSF52172">
    <property type="entry name" value="CheY-like"/>
    <property type="match status" value="1"/>
</dbReference>
<dbReference type="PROSITE" id="PS50110">
    <property type="entry name" value="RESPONSE_REGULATORY"/>
    <property type="match status" value="1"/>
</dbReference>
<sequence length="225" mass="25765">MTHILIVEDDTLISDMIKKLLFQNGYSTTTAYSGTEAILLLNQKSFDLILLDLMLPGMSGEAVLEKIKESVDTPVIGVSSKTDTESKINLIRRGADDYLTKPFDNKELLVRIEAVLRRYQKGNSAPEEILRFKDLTLNSTTLEVKIKNEQISLTRYEFLILKLLMTNPDRVFTKNIIYESVWNENFEGEENAINVHIGNLRKKFSKVIPDEPYIQTVWGLGFKMQ</sequence>
<feature type="domain" description="OmpR/PhoB-type" evidence="10">
    <location>
        <begin position="127"/>
        <end position="225"/>
    </location>
</feature>
<dbReference type="InterPro" id="IPR001789">
    <property type="entry name" value="Sig_transdc_resp-reg_receiver"/>
</dbReference>
<evidence type="ECO:0000256" key="1">
    <source>
        <dbReference type="ARBA" id="ARBA00004496"/>
    </source>
</evidence>
<keyword evidence="12" id="KW-1185">Reference proteome</keyword>
<dbReference type="STRING" id="1763538.LPB68_12590"/>
<feature type="modified residue" description="4-aspartylphosphate" evidence="7">
    <location>
        <position position="52"/>
    </location>
</feature>
<feature type="DNA-binding region" description="OmpR/PhoB-type" evidence="8">
    <location>
        <begin position="127"/>
        <end position="225"/>
    </location>
</feature>
<dbReference type="GO" id="GO:0006355">
    <property type="term" value="P:regulation of DNA-templated transcription"/>
    <property type="evidence" value="ECO:0007669"/>
    <property type="project" value="InterPro"/>
</dbReference>
<feature type="domain" description="Response regulatory" evidence="9">
    <location>
        <begin position="3"/>
        <end position="116"/>
    </location>
</feature>
<dbReference type="GO" id="GO:0000156">
    <property type="term" value="F:phosphorelay response regulator activity"/>
    <property type="evidence" value="ECO:0007669"/>
    <property type="project" value="TreeGrafter"/>
</dbReference>
<comment type="caution">
    <text evidence="11">The sequence shown here is derived from an EMBL/GenBank/DDBJ whole genome shotgun (WGS) entry which is preliminary data.</text>
</comment>
<evidence type="ECO:0000313" key="11">
    <source>
        <dbReference type="EMBL" id="OAB71941.1"/>
    </source>
</evidence>
<dbReference type="InterPro" id="IPR039420">
    <property type="entry name" value="WalR-like"/>
</dbReference>
<evidence type="ECO:0000259" key="10">
    <source>
        <dbReference type="PROSITE" id="PS51755"/>
    </source>
</evidence>
<dbReference type="KEGG" id="pcx:LPB68_12590"/>
<evidence type="ECO:0000256" key="7">
    <source>
        <dbReference type="PROSITE-ProRule" id="PRU00169"/>
    </source>
</evidence>
<dbReference type="OrthoDB" id="1655504at2"/>
<dbReference type="AlphaFoldDB" id="A0A167BCF0"/>
<name>A0A167BCF0_9BACL</name>
<dbReference type="GO" id="GO:0032993">
    <property type="term" value="C:protein-DNA complex"/>
    <property type="evidence" value="ECO:0007669"/>
    <property type="project" value="TreeGrafter"/>
</dbReference>
<dbReference type="SMART" id="SM00448">
    <property type="entry name" value="REC"/>
    <property type="match status" value="1"/>
</dbReference>
<dbReference type="SMART" id="SM00862">
    <property type="entry name" value="Trans_reg_C"/>
    <property type="match status" value="1"/>
</dbReference>
<dbReference type="InterPro" id="IPR001867">
    <property type="entry name" value="OmpR/PhoB-type_DNA-bd"/>
</dbReference>
<dbReference type="InterPro" id="IPR011006">
    <property type="entry name" value="CheY-like_superfamily"/>
</dbReference>
<keyword evidence="3" id="KW-0902">Two-component regulatory system</keyword>
<evidence type="ECO:0000256" key="8">
    <source>
        <dbReference type="PROSITE-ProRule" id="PRU01091"/>
    </source>
</evidence>
<keyword evidence="5 8" id="KW-0238">DNA-binding</keyword>
<evidence type="ECO:0000256" key="3">
    <source>
        <dbReference type="ARBA" id="ARBA00023012"/>
    </source>
</evidence>
<dbReference type="Gene3D" id="3.40.50.2300">
    <property type="match status" value="1"/>
</dbReference>
<dbReference type="PROSITE" id="PS51755">
    <property type="entry name" value="OMPR_PHOB"/>
    <property type="match status" value="1"/>
</dbReference>
<dbReference type="EMBL" id="LSFN01000036">
    <property type="protein sequence ID" value="OAB71941.1"/>
    <property type="molecule type" value="Genomic_DNA"/>
</dbReference>
<keyword evidence="4" id="KW-0805">Transcription regulation</keyword>
<evidence type="ECO:0000256" key="2">
    <source>
        <dbReference type="ARBA" id="ARBA00022553"/>
    </source>
</evidence>
<dbReference type="PANTHER" id="PTHR48111">
    <property type="entry name" value="REGULATOR OF RPOS"/>
    <property type="match status" value="1"/>
</dbReference>
<dbReference type="PANTHER" id="PTHR48111:SF2">
    <property type="entry name" value="RESPONSE REGULATOR SAER"/>
    <property type="match status" value="1"/>
</dbReference>
<evidence type="ECO:0000313" key="12">
    <source>
        <dbReference type="Proteomes" id="UP000077134"/>
    </source>
</evidence>
<reference evidence="11 12" key="1">
    <citation type="submission" date="2016-02" db="EMBL/GenBank/DDBJ databases">
        <title>Paenibacillus sp. LPB0068, isolated from Crassostrea gigas.</title>
        <authorList>
            <person name="Shin S.-K."/>
            <person name="Yi H."/>
        </authorList>
    </citation>
    <scope>NUCLEOTIDE SEQUENCE [LARGE SCALE GENOMIC DNA]</scope>
    <source>
        <strain evidence="11 12">LPB0068</strain>
    </source>
</reference>
<dbReference type="Pfam" id="PF00072">
    <property type="entry name" value="Response_reg"/>
    <property type="match status" value="1"/>
</dbReference>
<dbReference type="GO" id="GO:0000976">
    <property type="term" value="F:transcription cis-regulatory region binding"/>
    <property type="evidence" value="ECO:0007669"/>
    <property type="project" value="TreeGrafter"/>
</dbReference>
<dbReference type="CDD" id="cd00383">
    <property type="entry name" value="trans_reg_C"/>
    <property type="match status" value="1"/>
</dbReference>
<dbReference type="RefSeq" id="WP_068660666.1">
    <property type="nucleotide sequence ID" value="NZ_CP017770.1"/>
</dbReference>
<keyword evidence="2 7" id="KW-0597">Phosphoprotein</keyword>
<evidence type="ECO:0000256" key="6">
    <source>
        <dbReference type="ARBA" id="ARBA00023163"/>
    </source>
</evidence>
<evidence type="ECO:0000256" key="4">
    <source>
        <dbReference type="ARBA" id="ARBA00023015"/>
    </source>
</evidence>
<organism evidence="11 12">
    <name type="scientific">Paenibacillus crassostreae</name>
    <dbReference type="NCBI Taxonomy" id="1763538"/>
    <lineage>
        <taxon>Bacteria</taxon>
        <taxon>Bacillati</taxon>
        <taxon>Bacillota</taxon>
        <taxon>Bacilli</taxon>
        <taxon>Bacillales</taxon>
        <taxon>Paenibacillaceae</taxon>
        <taxon>Paenibacillus</taxon>
    </lineage>
</organism>
<keyword evidence="6" id="KW-0804">Transcription</keyword>
<protein>
    <submittedName>
        <fullName evidence="11">XRE family transcriptional regulator</fullName>
    </submittedName>
</protein>